<organism evidence="3 4">
    <name type="scientific">Rhodotorula diobovata</name>
    <dbReference type="NCBI Taxonomy" id="5288"/>
    <lineage>
        <taxon>Eukaryota</taxon>
        <taxon>Fungi</taxon>
        <taxon>Dikarya</taxon>
        <taxon>Basidiomycota</taxon>
        <taxon>Pucciniomycotina</taxon>
        <taxon>Microbotryomycetes</taxon>
        <taxon>Sporidiobolales</taxon>
        <taxon>Sporidiobolaceae</taxon>
        <taxon>Rhodotorula</taxon>
    </lineage>
</organism>
<keyword evidence="2" id="KW-0472">Membrane</keyword>
<feature type="transmembrane region" description="Helical" evidence="2">
    <location>
        <begin position="181"/>
        <end position="204"/>
    </location>
</feature>
<dbReference type="EMBL" id="SOZI01000039">
    <property type="protein sequence ID" value="TNY21642.1"/>
    <property type="molecule type" value="Genomic_DNA"/>
</dbReference>
<protein>
    <submittedName>
        <fullName evidence="3">Uncharacterized protein</fullName>
    </submittedName>
</protein>
<feature type="transmembrane region" description="Helical" evidence="2">
    <location>
        <begin position="134"/>
        <end position="161"/>
    </location>
</feature>
<proteinExistence type="predicted"/>
<comment type="caution">
    <text evidence="3">The sequence shown here is derived from an EMBL/GenBank/DDBJ whole genome shotgun (WGS) entry which is preliminary data.</text>
</comment>
<feature type="compositionally biased region" description="Basic and acidic residues" evidence="1">
    <location>
        <begin position="301"/>
        <end position="312"/>
    </location>
</feature>
<sequence>MRPPEPSAPESSLHDALSSAALPPVLAADIPPVDAESWALLLERARKAVESESRKEHRADGVQVVRETFFVPLRSPNVGASDATPAVGAAVAGSNAPSKTQEQAEPANILKTVAKLRVLRPLFVYAIHHPLRFLYAYALVPLLSLLLGVVWALLSPFSFLFSTLVLSPLSFARSVVGALAPLWYTLAGALACGTACGGLAGLVAGRSTRVALDETLAVTTRAGRWLGVLPKEGAGAEVKASRREEQGGFGAGVRFERFAPGAAAVTATGSGRSMRGAAPSTAYASSITGTSASAKSRGKRRTFDSSETEDRSAYTSSSGVKREEDEEDQSDEMVSGDEEEEWDEEMEEDALAKPQTTTPATGEAGWRGRRVPY</sequence>
<dbReference type="OrthoDB" id="10585566at2759"/>
<evidence type="ECO:0000313" key="4">
    <source>
        <dbReference type="Proteomes" id="UP000311382"/>
    </source>
</evidence>
<keyword evidence="2" id="KW-1133">Transmembrane helix</keyword>
<dbReference type="AlphaFoldDB" id="A0A5C5FZN2"/>
<keyword evidence="2" id="KW-0812">Transmembrane</keyword>
<name>A0A5C5FZN2_9BASI</name>
<evidence type="ECO:0000256" key="1">
    <source>
        <dbReference type="SAM" id="MobiDB-lite"/>
    </source>
</evidence>
<feature type="region of interest" description="Disordered" evidence="1">
    <location>
        <begin position="266"/>
        <end position="373"/>
    </location>
</feature>
<reference evidence="3 4" key="1">
    <citation type="submission" date="2019-03" db="EMBL/GenBank/DDBJ databases">
        <title>Rhodosporidium diobovatum UCD-FST 08-225 genome sequencing, assembly, and annotation.</title>
        <authorList>
            <person name="Fakankun I.U."/>
            <person name="Fristensky B."/>
            <person name="Levin D.B."/>
        </authorList>
    </citation>
    <scope>NUCLEOTIDE SEQUENCE [LARGE SCALE GENOMIC DNA]</scope>
    <source>
        <strain evidence="3 4">UCD-FST 08-225</strain>
    </source>
</reference>
<evidence type="ECO:0000313" key="3">
    <source>
        <dbReference type="EMBL" id="TNY21642.1"/>
    </source>
</evidence>
<feature type="compositionally biased region" description="Acidic residues" evidence="1">
    <location>
        <begin position="324"/>
        <end position="349"/>
    </location>
</feature>
<accession>A0A5C5FZN2</accession>
<keyword evidence="4" id="KW-1185">Reference proteome</keyword>
<evidence type="ECO:0000256" key="2">
    <source>
        <dbReference type="SAM" id="Phobius"/>
    </source>
</evidence>
<dbReference type="Proteomes" id="UP000311382">
    <property type="component" value="Unassembled WGS sequence"/>
</dbReference>
<feature type="compositionally biased region" description="Polar residues" evidence="1">
    <location>
        <begin position="282"/>
        <end position="294"/>
    </location>
</feature>
<gene>
    <name evidence="3" type="ORF">DMC30DRAFT_435332</name>
</gene>